<reference evidence="1" key="1">
    <citation type="submission" date="2023-08" db="EMBL/GenBank/DDBJ databases">
        <title>A de novo genome assembly of Solanum verrucosum Schlechtendal, a Mexican diploid species geographically isolated from the other diploid A-genome species in potato relatives.</title>
        <authorList>
            <person name="Hosaka K."/>
        </authorList>
    </citation>
    <scope>NUCLEOTIDE SEQUENCE</scope>
    <source>
        <tissue evidence="1">Young leaves</tissue>
    </source>
</reference>
<proteinExistence type="predicted"/>
<dbReference type="Proteomes" id="UP001234989">
    <property type="component" value="Chromosome 1"/>
</dbReference>
<evidence type="ECO:0000313" key="2">
    <source>
        <dbReference type="Proteomes" id="UP001234989"/>
    </source>
</evidence>
<organism evidence="1 2">
    <name type="scientific">Solanum verrucosum</name>
    <dbReference type="NCBI Taxonomy" id="315347"/>
    <lineage>
        <taxon>Eukaryota</taxon>
        <taxon>Viridiplantae</taxon>
        <taxon>Streptophyta</taxon>
        <taxon>Embryophyta</taxon>
        <taxon>Tracheophyta</taxon>
        <taxon>Spermatophyta</taxon>
        <taxon>Magnoliopsida</taxon>
        <taxon>eudicotyledons</taxon>
        <taxon>Gunneridae</taxon>
        <taxon>Pentapetalae</taxon>
        <taxon>asterids</taxon>
        <taxon>lamiids</taxon>
        <taxon>Solanales</taxon>
        <taxon>Solanaceae</taxon>
        <taxon>Solanoideae</taxon>
        <taxon>Solaneae</taxon>
        <taxon>Solanum</taxon>
    </lineage>
</organism>
<accession>A0AAF0PML7</accession>
<dbReference type="AlphaFoldDB" id="A0AAF0PML7"/>
<sequence length="43" mass="5326">MQQANHQAPRVLQPSRFILHQYIQTQSRIHLFRRRSSLWRPRS</sequence>
<protein>
    <submittedName>
        <fullName evidence="1">Uncharacterized protein</fullName>
    </submittedName>
</protein>
<evidence type="ECO:0000313" key="1">
    <source>
        <dbReference type="EMBL" id="WMV07723.1"/>
    </source>
</evidence>
<keyword evidence="2" id="KW-1185">Reference proteome</keyword>
<dbReference type="EMBL" id="CP133612">
    <property type="protein sequence ID" value="WMV07723.1"/>
    <property type="molecule type" value="Genomic_DNA"/>
</dbReference>
<name>A0AAF0PML7_SOLVR</name>
<gene>
    <name evidence="1" type="ORF">MTR67_001108</name>
</gene>